<sequence>MLKEVFIFIDELPFLSYNNDNHYHICRLEVNTSMDELLYDVR</sequence>
<organism evidence="1 2">
    <name type="scientific">Paenibacillus alvei</name>
    <name type="common">Bacillus alvei</name>
    <dbReference type="NCBI Taxonomy" id="44250"/>
    <lineage>
        <taxon>Bacteria</taxon>
        <taxon>Bacillati</taxon>
        <taxon>Bacillota</taxon>
        <taxon>Bacilli</taxon>
        <taxon>Bacillales</taxon>
        <taxon>Paenibacillaceae</taxon>
        <taxon>Paenibacillus</taxon>
    </lineage>
</organism>
<dbReference type="EMBL" id="LS992241">
    <property type="protein sequence ID" value="SYX83655.1"/>
    <property type="molecule type" value="Genomic_DNA"/>
</dbReference>
<protein>
    <submittedName>
        <fullName evidence="1">Uncharacterized protein</fullName>
    </submittedName>
</protein>
<name>A0A383R963_PAEAL</name>
<evidence type="ECO:0000313" key="2">
    <source>
        <dbReference type="Proteomes" id="UP000304148"/>
    </source>
</evidence>
<dbReference type="Proteomes" id="UP000304148">
    <property type="component" value="Chromosome"/>
</dbReference>
<reference evidence="2" key="1">
    <citation type="submission" date="2018-08" db="EMBL/GenBank/DDBJ databases">
        <authorList>
            <person name="Chevrot R."/>
        </authorList>
    </citation>
    <scope>NUCLEOTIDE SEQUENCE [LARGE SCALE GENOMIC DNA]</scope>
</reference>
<accession>A0A383R963</accession>
<evidence type="ECO:0000313" key="1">
    <source>
        <dbReference type="EMBL" id="SYX83655.1"/>
    </source>
</evidence>
<dbReference type="AlphaFoldDB" id="A0A383R963"/>
<proteinExistence type="predicted"/>
<gene>
    <name evidence="1" type="ORF">PBLR_12077</name>
</gene>